<feature type="compositionally biased region" description="Low complexity" evidence="1">
    <location>
        <begin position="86"/>
        <end position="98"/>
    </location>
</feature>
<feature type="region of interest" description="Disordered" evidence="1">
    <location>
        <begin position="85"/>
        <end position="130"/>
    </location>
</feature>
<dbReference type="Proteomes" id="UP000250235">
    <property type="component" value="Unassembled WGS sequence"/>
</dbReference>
<feature type="compositionally biased region" description="Polar residues" evidence="1">
    <location>
        <begin position="191"/>
        <end position="204"/>
    </location>
</feature>
<name>A0A2Z7ANP2_9LAMI</name>
<feature type="compositionally biased region" description="Polar residues" evidence="1">
    <location>
        <begin position="213"/>
        <end position="248"/>
    </location>
</feature>
<evidence type="ECO:0000256" key="1">
    <source>
        <dbReference type="SAM" id="MobiDB-lite"/>
    </source>
</evidence>
<evidence type="ECO:0000313" key="2">
    <source>
        <dbReference type="EMBL" id="KZV23036.1"/>
    </source>
</evidence>
<keyword evidence="3" id="KW-1185">Reference proteome</keyword>
<proteinExistence type="predicted"/>
<organism evidence="2 3">
    <name type="scientific">Dorcoceras hygrometricum</name>
    <dbReference type="NCBI Taxonomy" id="472368"/>
    <lineage>
        <taxon>Eukaryota</taxon>
        <taxon>Viridiplantae</taxon>
        <taxon>Streptophyta</taxon>
        <taxon>Embryophyta</taxon>
        <taxon>Tracheophyta</taxon>
        <taxon>Spermatophyta</taxon>
        <taxon>Magnoliopsida</taxon>
        <taxon>eudicotyledons</taxon>
        <taxon>Gunneridae</taxon>
        <taxon>Pentapetalae</taxon>
        <taxon>asterids</taxon>
        <taxon>lamiids</taxon>
        <taxon>Lamiales</taxon>
        <taxon>Gesneriaceae</taxon>
        <taxon>Didymocarpoideae</taxon>
        <taxon>Trichosporeae</taxon>
        <taxon>Loxocarpinae</taxon>
        <taxon>Dorcoceras</taxon>
    </lineage>
</organism>
<feature type="region of interest" description="Disordered" evidence="1">
    <location>
        <begin position="169"/>
        <end position="248"/>
    </location>
</feature>
<accession>A0A2Z7ANP2</accession>
<reference evidence="2 3" key="1">
    <citation type="journal article" date="2015" name="Proc. Natl. Acad. Sci. U.S.A.">
        <title>The resurrection genome of Boea hygrometrica: A blueprint for survival of dehydration.</title>
        <authorList>
            <person name="Xiao L."/>
            <person name="Yang G."/>
            <person name="Zhang L."/>
            <person name="Yang X."/>
            <person name="Zhao S."/>
            <person name="Ji Z."/>
            <person name="Zhou Q."/>
            <person name="Hu M."/>
            <person name="Wang Y."/>
            <person name="Chen M."/>
            <person name="Xu Y."/>
            <person name="Jin H."/>
            <person name="Xiao X."/>
            <person name="Hu G."/>
            <person name="Bao F."/>
            <person name="Hu Y."/>
            <person name="Wan P."/>
            <person name="Li L."/>
            <person name="Deng X."/>
            <person name="Kuang T."/>
            <person name="Xiang C."/>
            <person name="Zhu J.K."/>
            <person name="Oliver M.J."/>
            <person name="He Y."/>
        </authorList>
    </citation>
    <scope>NUCLEOTIDE SEQUENCE [LARGE SCALE GENOMIC DNA]</scope>
    <source>
        <strain evidence="3">cv. XS01</strain>
    </source>
</reference>
<evidence type="ECO:0000313" key="3">
    <source>
        <dbReference type="Proteomes" id="UP000250235"/>
    </source>
</evidence>
<gene>
    <name evidence="2" type="ORF">F511_16560</name>
</gene>
<feature type="compositionally biased region" description="Basic residues" evidence="1">
    <location>
        <begin position="99"/>
        <end position="114"/>
    </location>
</feature>
<dbReference type="EMBL" id="KV013967">
    <property type="protein sequence ID" value="KZV23036.1"/>
    <property type="molecule type" value="Genomic_DNA"/>
</dbReference>
<dbReference type="AlphaFoldDB" id="A0A2Z7ANP2"/>
<feature type="compositionally biased region" description="Low complexity" evidence="1">
    <location>
        <begin position="115"/>
        <end position="130"/>
    </location>
</feature>
<sequence length="248" mass="27231">MARITYPEGHPDLENYRMESQRHTNQQNDTHEILGKLTETHGRELQLNQLIILPQQLNRKLKPKLGVIMVSPLAVELIQLVVPRESSQPPQQQVAQQSGHHRFRPRGRQFKKKSGSSCSGSGSSSSSSSKVEFCGQCGRKHLTTQCVGVQGSCNNCGQYEHFARVSLDGSQHTAAPPQGRSGGSGRGRSFPIQQQRLGQPQNRPFQHPGPSRFGQSSQPQFTGPQYAQVNAMTREQAEGTTTGVIAGN</sequence>
<protein>
    <submittedName>
        <fullName evidence="2">Uncharacterized protein</fullName>
    </submittedName>
</protein>